<comment type="caution">
    <text evidence="1">The sequence shown here is derived from an EMBL/GenBank/DDBJ whole genome shotgun (WGS) entry which is preliminary data.</text>
</comment>
<reference evidence="1 2" key="1">
    <citation type="submission" date="2019-03" db="EMBL/GenBank/DDBJ databases">
        <title>Sequencing the genomes of 1000 actinobacteria strains.</title>
        <authorList>
            <person name="Klenk H.-P."/>
        </authorList>
    </citation>
    <scope>NUCLEOTIDE SEQUENCE [LARGE SCALE GENOMIC DNA]</scope>
    <source>
        <strain evidence="1 2">DSM 43805</strain>
    </source>
</reference>
<dbReference type="EMBL" id="SNWR01000001">
    <property type="protein sequence ID" value="TDO39534.1"/>
    <property type="molecule type" value="Genomic_DNA"/>
</dbReference>
<proteinExistence type="predicted"/>
<name>A0A4R6JSF7_9ACTN</name>
<dbReference type="RefSeq" id="WP_133873849.1">
    <property type="nucleotide sequence ID" value="NZ_BOMD01000054.1"/>
</dbReference>
<sequence length="1259" mass="139360">MATWPPITRDDLRHAAGSAGFDMVFPLLVRRLIAETGKGLTELDMPGGSGVATGGFDGVVTATGETAFVPSGTSVWELSVGGGQDKANDDYGKRQTGPNGQALGEVTYVQAILAPWTKSAGWAEQRRGEGRWKDVRAYNLDKIHLWLDAAPATTAWLAEQLGKAMPGVRPAAEWWSGTWLPSTTIELDARVVLAGREQAAESLRETLNAGQEMISLGGDMRPDEARAFVAATLEPLERHNTRALFVTDPNSLAQLIQQPQPLILFLPDRSLAADLPRHQHQILLLAEPGAVGTIPVPRVDGQAVATKMQADGLDHERTWSLGALARRSLLALRRSLAKNPTPLTPSWVSEPDVIRRRLLLIGGWFGAGEHDRTLVARCVGRPYELVHETALKLAAVPEIPFVAEVDDHWHLLSPEDAWTLLGPQLTPDDLHAFRSAALEVFSEVDPNIATREADPFQEMTSDVRRKFSGALRMGLAQTLALLGGDTSLRAPRNTTGAEWARLVVRDVLRAADADDTYALWTSLGDVLPLLAEAAPQEVLAALSRDLPHGPRLHRHMFQDKDRNQFGSGVPSPHLAVLAALSVVAWSTDYVDEVVEILGQLAAIDPGGTWSNRPANSLVSILSCWAPNTTADLDHRIRMTARLLRQQPEVALPVLHDLLPHSHRLQIVQPGPRFRDWKQTQKVTRADVDTQTDAVVEMLLDNLSDEPDRFIRMISHFDQLSPAHRAVFADRLNELGAVLTDDVQRERVFDAVREFVARHREYSDAGWALPEERLLPLEVAAEAVRPHDPVRRNAWLFASDWITLGDHSRRDDIAAYQRTIRQLRSQAIEEICRSGGEEALAELATNTNYPHLVGDGLAGVGGNWDDVMLVWLTEDNGFRPEVAFAYLAERLRDGGTEARDRLLHATTNTSAQARILRATREPRAAWTKLTELDPAVADRYWREFVFYGLGHDFEFVLEAARSLTAVGRPAAALHLLVLYRNRCNTAEAAEIAADALDVLIASGREDPEFATLRDHDFREVIALLADHRDTIGAQRLLTIEWQLFPVLGFEADAPALHGALAEDPALFVELVRYAFKGEGIELDENESEGDEPEPARQDRALRAYEVLHDWRRCPGVRADGTLDADRLRQWVDDARARLGTLGRQRVGDSQIGQILAYAPPDPDGVFPPRPVRDLLEDLRSHPLENGLHVGIYNRRGVTTRGVYDGGDQERQLATDYQRQASAAAAWPRTRKLLTSLAESYERDARGFDVEAERARRGLRG</sequence>
<evidence type="ECO:0000313" key="2">
    <source>
        <dbReference type="Proteomes" id="UP000294901"/>
    </source>
</evidence>
<protein>
    <submittedName>
        <fullName evidence="1">Uncharacterized protein</fullName>
    </submittedName>
</protein>
<accession>A0A4R6JSF7</accession>
<dbReference type="OrthoDB" id="4547231at2"/>
<organism evidence="1 2">
    <name type="scientific">Paractinoplanes brasiliensis</name>
    <dbReference type="NCBI Taxonomy" id="52695"/>
    <lineage>
        <taxon>Bacteria</taxon>
        <taxon>Bacillati</taxon>
        <taxon>Actinomycetota</taxon>
        <taxon>Actinomycetes</taxon>
        <taxon>Micromonosporales</taxon>
        <taxon>Micromonosporaceae</taxon>
        <taxon>Paractinoplanes</taxon>
    </lineage>
</organism>
<keyword evidence="2" id="KW-1185">Reference proteome</keyword>
<gene>
    <name evidence="1" type="ORF">C8E87_3225</name>
</gene>
<evidence type="ECO:0000313" key="1">
    <source>
        <dbReference type="EMBL" id="TDO39534.1"/>
    </source>
</evidence>
<dbReference type="Proteomes" id="UP000294901">
    <property type="component" value="Unassembled WGS sequence"/>
</dbReference>
<dbReference type="AlphaFoldDB" id="A0A4R6JSF7"/>